<reference evidence="6 7" key="1">
    <citation type="submission" date="2016-10" db="EMBL/GenBank/DDBJ databases">
        <authorList>
            <person name="de Groot N.N."/>
        </authorList>
    </citation>
    <scope>NUCLEOTIDE SEQUENCE [LARGE SCALE GENOMIC DNA]</scope>
    <source>
        <strain evidence="6 7">DSM 21019</strain>
    </source>
</reference>
<dbReference type="Gene3D" id="3.40.630.10">
    <property type="entry name" value="Zn peptidases"/>
    <property type="match status" value="1"/>
</dbReference>
<evidence type="ECO:0000256" key="2">
    <source>
        <dbReference type="ARBA" id="ARBA00022723"/>
    </source>
</evidence>
<evidence type="ECO:0000313" key="7">
    <source>
        <dbReference type="Proteomes" id="UP000199534"/>
    </source>
</evidence>
<feature type="signal peptide" evidence="4">
    <location>
        <begin position="1"/>
        <end position="35"/>
    </location>
</feature>
<dbReference type="GO" id="GO:0006508">
    <property type="term" value="P:proteolysis"/>
    <property type="evidence" value="ECO:0007669"/>
    <property type="project" value="UniProtKB-KW"/>
</dbReference>
<dbReference type="OrthoDB" id="9761532at2"/>
<evidence type="ECO:0000256" key="4">
    <source>
        <dbReference type="SAM" id="SignalP"/>
    </source>
</evidence>
<keyword evidence="2" id="KW-0479">Metal-binding</keyword>
<dbReference type="Gene3D" id="3.30.70.360">
    <property type="match status" value="1"/>
</dbReference>
<dbReference type="InterPro" id="IPR051458">
    <property type="entry name" value="Cyt/Met_Dipeptidase"/>
</dbReference>
<feature type="domain" description="Peptidase M20 dimerisation" evidence="5">
    <location>
        <begin position="261"/>
        <end position="414"/>
    </location>
</feature>
<keyword evidence="7" id="KW-1185">Reference proteome</keyword>
<accession>A0A1I6FPC9</accession>
<dbReference type="PANTHER" id="PTHR43270:SF8">
    <property type="entry name" value="DI- AND TRIPEPTIDASE DUG2-RELATED"/>
    <property type="match status" value="1"/>
</dbReference>
<dbReference type="AlphaFoldDB" id="A0A1I6FPC9"/>
<dbReference type="GO" id="GO:0046872">
    <property type="term" value="F:metal ion binding"/>
    <property type="evidence" value="ECO:0007669"/>
    <property type="project" value="UniProtKB-KW"/>
</dbReference>
<proteinExistence type="predicted"/>
<feature type="chain" id="PRO_5011584506" evidence="4">
    <location>
        <begin position="36"/>
        <end position="532"/>
    </location>
</feature>
<dbReference type="STRING" id="400055.SAMN04490243_0341"/>
<dbReference type="RefSeq" id="WP_092980171.1">
    <property type="nucleotide sequence ID" value="NZ_FOYQ01000001.1"/>
</dbReference>
<keyword evidence="3" id="KW-0378">Hydrolase</keyword>
<keyword evidence="4" id="KW-0732">Signal</keyword>
<evidence type="ECO:0000313" key="6">
    <source>
        <dbReference type="EMBL" id="SFR31734.1"/>
    </source>
</evidence>
<keyword evidence="1" id="KW-0645">Protease</keyword>
<dbReference type="InterPro" id="IPR002933">
    <property type="entry name" value="Peptidase_M20"/>
</dbReference>
<dbReference type="Pfam" id="PF07687">
    <property type="entry name" value="M20_dimer"/>
    <property type="match status" value="1"/>
</dbReference>
<evidence type="ECO:0000256" key="1">
    <source>
        <dbReference type="ARBA" id="ARBA00022670"/>
    </source>
</evidence>
<organism evidence="6 7">
    <name type="scientific">Robiginitalea myxolifaciens</name>
    <dbReference type="NCBI Taxonomy" id="400055"/>
    <lineage>
        <taxon>Bacteria</taxon>
        <taxon>Pseudomonadati</taxon>
        <taxon>Bacteroidota</taxon>
        <taxon>Flavobacteriia</taxon>
        <taxon>Flavobacteriales</taxon>
        <taxon>Flavobacteriaceae</taxon>
        <taxon>Robiginitalea</taxon>
    </lineage>
</organism>
<gene>
    <name evidence="6" type="ORF">SAMN04490243_0341</name>
</gene>
<protein>
    <submittedName>
        <fullName evidence="6">Acetylornithine deacetylase/Succinyl-diaminopimelate desuccinylase</fullName>
    </submittedName>
</protein>
<dbReference type="PANTHER" id="PTHR43270">
    <property type="entry name" value="BETA-ALA-HIS DIPEPTIDASE"/>
    <property type="match status" value="1"/>
</dbReference>
<dbReference type="GO" id="GO:0008233">
    <property type="term" value="F:peptidase activity"/>
    <property type="evidence" value="ECO:0007669"/>
    <property type="project" value="UniProtKB-KW"/>
</dbReference>
<dbReference type="Pfam" id="PF01546">
    <property type="entry name" value="Peptidase_M20"/>
    <property type="match status" value="1"/>
</dbReference>
<dbReference type="InterPro" id="IPR011650">
    <property type="entry name" value="Peptidase_M20_dimer"/>
</dbReference>
<evidence type="ECO:0000259" key="5">
    <source>
        <dbReference type="Pfam" id="PF07687"/>
    </source>
</evidence>
<evidence type="ECO:0000256" key="3">
    <source>
        <dbReference type="ARBA" id="ARBA00022801"/>
    </source>
</evidence>
<name>A0A1I6FPC9_9FLAO</name>
<dbReference type="EMBL" id="FOYQ01000001">
    <property type="protein sequence ID" value="SFR31734.1"/>
    <property type="molecule type" value="Genomic_DNA"/>
</dbReference>
<dbReference type="SUPFAM" id="SSF53187">
    <property type="entry name" value="Zn-dependent exopeptidases"/>
    <property type="match status" value="1"/>
</dbReference>
<sequence>MKNPLANYLSASSRLNPLSACCVILTLLFSSTGLAQETVNTLEQSPQPSQAIESATLKAQVRHTIDELVNFIAIPNDALIHADINRNLNWLTDKFGARGFNTAILPTEEESLFFATLPNEENKPTLLLYMHFDGQSVDPSKWDQADPYRVVLKSEAEDGSFQVRDMSELNDDIPYDWRLFGRSLSDDKGPIVMLLNTIDLIKKQGASIPFNIKVILDGQEEKGSKPLPAAVETYKELLEADYLVIADGPVHYSGLPTIVYGCRGITTISLTTFGPIRPQHSGHYGNYAPNPGFRLTQLLAGMKDEQGRVLIPGYYDGITLDDATQEILRSVPDETERINGDLQIKQAEAVGGFYQEALQYPSLNLRGISSGWTGPEARTIVPATATAEIDIRLVPESDGDRLKGLVKQYIESQGYRITTEVPTAAMRAEHDRWLLWDERGVTNAFRTPLDDPFGEHLVTVLKTTFGQDPVQIRIAGGTVPIAPFVNALDIPAFLVPMVNPDNNQHSPNENLKIGQIAYGLQAFYAMLTTPLD</sequence>
<dbReference type="Proteomes" id="UP000199534">
    <property type="component" value="Unassembled WGS sequence"/>
</dbReference>